<dbReference type="RefSeq" id="WP_008540308.1">
    <property type="nucleotide sequence ID" value="NZ_JH604836.1"/>
</dbReference>
<feature type="transmembrane region" description="Helical" evidence="6">
    <location>
        <begin position="37"/>
        <end position="57"/>
    </location>
</feature>
<evidence type="ECO:0000256" key="5">
    <source>
        <dbReference type="ARBA" id="ARBA00023136"/>
    </source>
</evidence>
<sequence>MLAVSDMMRVSLAQYALTLFAALVSALFFGADGAASAMIGGLAYAFPTSVLIAVIVMRKRRGNPGAYTVLVGEFVRILAFAAVIGIAVGVYEDLHWPAVLIGIVAAVSSYFVILFKKY</sequence>
<dbReference type="HOGENOM" id="CLU_121415_6_0_4"/>
<dbReference type="AlphaFoldDB" id="H3KBC4"/>
<keyword evidence="4 6" id="KW-1133">Transmembrane helix</keyword>
<evidence type="ECO:0000256" key="6">
    <source>
        <dbReference type="SAM" id="Phobius"/>
    </source>
</evidence>
<feature type="transmembrane region" description="Helical" evidence="6">
    <location>
        <begin position="69"/>
        <end position="90"/>
    </location>
</feature>
<feature type="transmembrane region" description="Helical" evidence="6">
    <location>
        <begin position="96"/>
        <end position="115"/>
    </location>
</feature>
<keyword evidence="2" id="KW-1003">Cell membrane</keyword>
<evidence type="ECO:0000256" key="4">
    <source>
        <dbReference type="ARBA" id="ARBA00022989"/>
    </source>
</evidence>
<dbReference type="STRING" id="762967.HMPREF9440_00019"/>
<keyword evidence="5 6" id="KW-0472">Membrane</keyword>
<name>H3KBC4_9BURK</name>
<evidence type="ECO:0000256" key="2">
    <source>
        <dbReference type="ARBA" id="ARBA00022475"/>
    </source>
</evidence>
<comment type="subcellular location">
    <subcellularLocation>
        <location evidence="1">Cell membrane</location>
        <topology evidence="1">Multi-pass membrane protein</topology>
    </subcellularLocation>
</comment>
<evidence type="ECO:0008006" key="9">
    <source>
        <dbReference type="Google" id="ProtNLM"/>
    </source>
</evidence>
<protein>
    <recommendedName>
        <fullName evidence="9">ATP synthase subunit I</fullName>
    </recommendedName>
</protein>
<dbReference type="EMBL" id="AFBQ01000002">
    <property type="protein sequence ID" value="EHY32557.1"/>
    <property type="molecule type" value="Genomic_DNA"/>
</dbReference>
<proteinExistence type="predicted"/>
<reference evidence="7 8" key="1">
    <citation type="submission" date="2011-11" db="EMBL/GenBank/DDBJ databases">
        <authorList>
            <person name="Weinstock G."/>
            <person name="Sodergren E."/>
            <person name="Clifton S."/>
            <person name="Fulton L."/>
            <person name="Fulton B."/>
            <person name="Courtney L."/>
            <person name="Fronick C."/>
            <person name="Harrison M."/>
            <person name="Strong C."/>
            <person name="Farmer C."/>
            <person name="Delahaunty K."/>
            <person name="Markovic C."/>
            <person name="Hall O."/>
            <person name="Minx P."/>
            <person name="Tomlinson C."/>
            <person name="Mitreva M."/>
            <person name="Hou S."/>
            <person name="Chen J."/>
            <person name="Wollam A."/>
            <person name="Pepin K.H."/>
            <person name="Johnson M."/>
            <person name="Bhonagiri V."/>
            <person name="Zhang X."/>
            <person name="Suruliraj S."/>
            <person name="Warren W."/>
            <person name="Chinwalla A."/>
            <person name="Mardis E.R."/>
            <person name="Wilson R.K."/>
        </authorList>
    </citation>
    <scope>NUCLEOTIDE SEQUENCE [LARGE SCALE GENOMIC DNA]</scope>
    <source>
        <strain evidence="7 8">YIT 11816</strain>
    </source>
</reference>
<dbReference type="InterPro" id="IPR005598">
    <property type="entry name" value="ATP_synth_I"/>
</dbReference>
<comment type="caution">
    <text evidence="7">The sequence shown here is derived from an EMBL/GenBank/DDBJ whole genome shotgun (WGS) entry which is preliminary data.</text>
</comment>
<organism evidence="7 8">
    <name type="scientific">Sutterella parvirubra YIT 11816</name>
    <dbReference type="NCBI Taxonomy" id="762967"/>
    <lineage>
        <taxon>Bacteria</taxon>
        <taxon>Pseudomonadati</taxon>
        <taxon>Pseudomonadota</taxon>
        <taxon>Betaproteobacteria</taxon>
        <taxon>Burkholderiales</taxon>
        <taxon>Sutterellaceae</taxon>
        <taxon>Sutterella</taxon>
    </lineage>
</organism>
<keyword evidence="3 6" id="KW-0812">Transmembrane</keyword>
<dbReference type="Pfam" id="PF03899">
    <property type="entry name" value="ATP-synt_I"/>
    <property type="match status" value="1"/>
</dbReference>
<dbReference type="GO" id="GO:0005886">
    <property type="term" value="C:plasma membrane"/>
    <property type="evidence" value="ECO:0007669"/>
    <property type="project" value="UniProtKB-SubCell"/>
</dbReference>
<feature type="transmembrane region" description="Helical" evidence="6">
    <location>
        <begin position="12"/>
        <end position="31"/>
    </location>
</feature>
<evidence type="ECO:0000313" key="7">
    <source>
        <dbReference type="EMBL" id="EHY32557.1"/>
    </source>
</evidence>
<evidence type="ECO:0000256" key="3">
    <source>
        <dbReference type="ARBA" id="ARBA00022692"/>
    </source>
</evidence>
<dbReference type="PATRIC" id="fig|762967.3.peg.15"/>
<evidence type="ECO:0000256" key="1">
    <source>
        <dbReference type="ARBA" id="ARBA00004651"/>
    </source>
</evidence>
<gene>
    <name evidence="7" type="ORF">HMPREF9440_00019</name>
</gene>
<keyword evidence="8" id="KW-1185">Reference proteome</keyword>
<evidence type="ECO:0000313" key="8">
    <source>
        <dbReference type="Proteomes" id="UP000004956"/>
    </source>
</evidence>
<accession>H3KBC4</accession>
<dbReference type="Proteomes" id="UP000004956">
    <property type="component" value="Unassembled WGS sequence"/>
</dbReference>
<dbReference type="OrthoDB" id="9157478at2"/>